<dbReference type="Pfam" id="PF14359">
    <property type="entry name" value="DUF4406"/>
    <property type="match status" value="1"/>
</dbReference>
<protein>
    <submittedName>
        <fullName evidence="1">DUF4406 domain-containing protein</fullName>
    </submittedName>
</protein>
<dbReference type="SUPFAM" id="SSF52309">
    <property type="entry name" value="N-(deoxy)ribosyltransferase-like"/>
    <property type="match status" value="1"/>
</dbReference>
<accession>A0A4Y8WQW6</accession>
<evidence type="ECO:0000313" key="1">
    <source>
        <dbReference type="EMBL" id="TFH96566.1"/>
    </source>
</evidence>
<dbReference type="RefSeq" id="WP_134849255.1">
    <property type="nucleotide sequence ID" value="NZ_CP197400.1"/>
</dbReference>
<keyword evidence="2" id="KW-1185">Reference proteome</keyword>
<dbReference type="OrthoDB" id="1149194at2"/>
<gene>
    <name evidence="1" type="ORF">E4P47_02135</name>
</gene>
<reference evidence="1 2" key="1">
    <citation type="submission" date="2019-03" db="EMBL/GenBank/DDBJ databases">
        <title>Porphyromonas levii Isolated from the Uterus of Dairy Cows.</title>
        <authorList>
            <person name="Francis A.M."/>
        </authorList>
    </citation>
    <scope>NUCLEOTIDE SEQUENCE [LARGE SCALE GENOMIC DNA]</scope>
    <source>
        <strain evidence="1 2">AF5678</strain>
    </source>
</reference>
<dbReference type="InterPro" id="IPR025518">
    <property type="entry name" value="DUF4406"/>
</dbReference>
<evidence type="ECO:0000313" key="2">
    <source>
        <dbReference type="Proteomes" id="UP000297225"/>
    </source>
</evidence>
<dbReference type="STRING" id="1122973.GCA_000379925_01518"/>
<sequence length="115" mass="13616">MNALKQKIYISGPITGLPEEKVRYDFHEAENRLRRLFPTYELVNPLHNVLPFDAPWEEHIEADLRIMEECNAVYFMDGWENSLGCQVEHARAVELLIDRYYQSPIKQKSHEKTIQ</sequence>
<dbReference type="AlphaFoldDB" id="A0A4Y8WQW6"/>
<dbReference type="Gene3D" id="3.40.50.10400">
    <property type="entry name" value="Hypothetical protein PA1492"/>
    <property type="match status" value="1"/>
</dbReference>
<name>A0A4Y8WQW6_9PORP</name>
<dbReference type="Proteomes" id="UP000297225">
    <property type="component" value="Unassembled WGS sequence"/>
</dbReference>
<organism evidence="1 2">
    <name type="scientific">Porphyromonas levii</name>
    <dbReference type="NCBI Taxonomy" id="28114"/>
    <lineage>
        <taxon>Bacteria</taxon>
        <taxon>Pseudomonadati</taxon>
        <taxon>Bacteroidota</taxon>
        <taxon>Bacteroidia</taxon>
        <taxon>Bacteroidales</taxon>
        <taxon>Porphyromonadaceae</taxon>
        <taxon>Porphyromonas</taxon>
    </lineage>
</organism>
<proteinExistence type="predicted"/>
<comment type="caution">
    <text evidence="1">The sequence shown here is derived from an EMBL/GenBank/DDBJ whole genome shotgun (WGS) entry which is preliminary data.</text>
</comment>
<dbReference type="EMBL" id="SPNC01000017">
    <property type="protein sequence ID" value="TFH96566.1"/>
    <property type="molecule type" value="Genomic_DNA"/>
</dbReference>